<dbReference type="InterPro" id="IPR031167">
    <property type="entry name" value="G_OBG"/>
</dbReference>
<dbReference type="InterPro" id="IPR006073">
    <property type="entry name" value="GTP-bd"/>
</dbReference>
<proteinExistence type="predicted"/>
<dbReference type="NCBIfam" id="TIGR00092">
    <property type="entry name" value="redox-regulated ATPase YchF"/>
    <property type="match status" value="1"/>
</dbReference>
<keyword evidence="9" id="KW-1185">Reference proteome</keyword>
<name>A0A1E4U1F5_PACTA</name>
<protein>
    <recommendedName>
        <fullName evidence="4">Obg-like ATPase homolog</fullName>
    </recommendedName>
</protein>
<dbReference type="Pfam" id="PF01926">
    <property type="entry name" value="MMR_HSR1"/>
    <property type="match status" value="1"/>
</dbReference>
<dbReference type="InterPro" id="IPR041706">
    <property type="entry name" value="YchF_N"/>
</dbReference>
<dbReference type="InterPro" id="IPR023192">
    <property type="entry name" value="TGS-like_dom_sf"/>
</dbReference>
<evidence type="ECO:0000313" key="9">
    <source>
        <dbReference type="Proteomes" id="UP000094236"/>
    </source>
</evidence>
<dbReference type="InterPro" id="IPR004396">
    <property type="entry name" value="ATPase_YchF/OLA1"/>
</dbReference>
<dbReference type="InterPro" id="IPR013029">
    <property type="entry name" value="YchF_C"/>
</dbReference>
<evidence type="ECO:0000256" key="5">
    <source>
        <dbReference type="SAM" id="Coils"/>
    </source>
</evidence>
<feature type="coiled-coil region" evidence="5">
    <location>
        <begin position="122"/>
        <end position="149"/>
    </location>
</feature>
<dbReference type="InterPro" id="IPR012675">
    <property type="entry name" value="Beta-grasp_dom_sf"/>
</dbReference>
<dbReference type="GO" id="GO:0016887">
    <property type="term" value="F:ATP hydrolysis activity"/>
    <property type="evidence" value="ECO:0007669"/>
    <property type="project" value="InterPro"/>
</dbReference>
<dbReference type="FunFam" id="1.10.150.300:FF:000001">
    <property type="entry name" value="Ribosome-binding ATPase YchF"/>
    <property type="match status" value="1"/>
</dbReference>
<dbReference type="SUPFAM" id="SSF81271">
    <property type="entry name" value="TGS-like"/>
    <property type="match status" value="1"/>
</dbReference>
<evidence type="ECO:0000313" key="8">
    <source>
        <dbReference type="EMBL" id="ODV97738.1"/>
    </source>
</evidence>
<dbReference type="InterPro" id="IPR027417">
    <property type="entry name" value="P-loop_NTPase"/>
</dbReference>
<keyword evidence="1" id="KW-0547">Nucleotide-binding</keyword>
<evidence type="ECO:0000256" key="2">
    <source>
        <dbReference type="ARBA" id="ARBA00022840"/>
    </source>
</evidence>
<organism evidence="8 9">
    <name type="scientific">Pachysolen tannophilus NRRL Y-2460</name>
    <dbReference type="NCBI Taxonomy" id="669874"/>
    <lineage>
        <taxon>Eukaryota</taxon>
        <taxon>Fungi</taxon>
        <taxon>Dikarya</taxon>
        <taxon>Ascomycota</taxon>
        <taxon>Saccharomycotina</taxon>
        <taxon>Pichiomycetes</taxon>
        <taxon>Pachysolenaceae</taxon>
        <taxon>Pachysolen</taxon>
    </lineage>
</organism>
<dbReference type="Proteomes" id="UP000094236">
    <property type="component" value="Unassembled WGS sequence"/>
</dbReference>
<evidence type="ECO:0000256" key="4">
    <source>
        <dbReference type="ARBA" id="ARBA00068719"/>
    </source>
</evidence>
<dbReference type="PANTHER" id="PTHR23305">
    <property type="entry name" value="OBG GTPASE FAMILY"/>
    <property type="match status" value="1"/>
</dbReference>
<feature type="domain" description="OBG-type G" evidence="6">
    <location>
        <begin position="1"/>
        <end position="260"/>
    </location>
</feature>
<evidence type="ECO:0000259" key="7">
    <source>
        <dbReference type="PROSITE" id="PS51880"/>
    </source>
</evidence>
<dbReference type="AlphaFoldDB" id="A0A1E4U1F5"/>
<dbReference type="CDD" id="cd01900">
    <property type="entry name" value="YchF"/>
    <property type="match status" value="1"/>
</dbReference>
<dbReference type="PIRSF" id="PIRSF006641">
    <property type="entry name" value="CHP00092"/>
    <property type="match status" value="1"/>
</dbReference>
<feature type="domain" description="TGS" evidence="7">
    <location>
        <begin position="284"/>
        <end position="370"/>
    </location>
</feature>
<dbReference type="FunFam" id="3.10.20.30:FF:000001">
    <property type="entry name" value="Ribosome-binding ATPase YchF"/>
    <property type="match status" value="1"/>
</dbReference>
<dbReference type="InterPro" id="IPR012676">
    <property type="entry name" value="TGS-like"/>
</dbReference>
<dbReference type="GO" id="GO:0005737">
    <property type="term" value="C:cytoplasm"/>
    <property type="evidence" value="ECO:0007669"/>
    <property type="project" value="TreeGrafter"/>
</dbReference>
<dbReference type="STRING" id="669874.A0A1E4U1F5"/>
<sequence length="380" mass="43025">MANVGKSTFFQAITKSELGNPANYPFATITPEEARVIVPSDKLDHLYQLFQSENKIPANLKIFDIAGLVRGASNGSGLGNQFLNDIRQVDGIFQVVRAFIDDEITHVEGKVDPVRDLTVIIDELLLKDMEFVENSLEKLQKELKNKNRKQPGDLMNLELEIKTLEKCYEWLMEGKRIANYENWSNEEIEILNTHNLLTAKPCVYLINCNEKDYASKTNQFIPEIKQWISENSPNSPFIIFSAAFETQFNKLSSDKKELSQYLNALNVEESALPKIISAMRDSLNLISFYTCGDVEARQWTIRKGIKAIDAAGVIHSDLQNTFINAQIMKFCDLINLSAPFDEKLIKSQGKQLKVGKNYIIEDGDVVFFNAAAAKSKKVKR</sequence>
<dbReference type="InterPro" id="IPR004095">
    <property type="entry name" value="TGS"/>
</dbReference>
<dbReference type="Pfam" id="PF06071">
    <property type="entry name" value="YchF-GTPase_C"/>
    <property type="match status" value="1"/>
</dbReference>
<evidence type="ECO:0000256" key="3">
    <source>
        <dbReference type="ARBA" id="ARBA00059898"/>
    </source>
</evidence>
<gene>
    <name evidence="8" type="ORF">PACTADRAFT_47595</name>
</gene>
<dbReference type="Gene3D" id="1.10.150.300">
    <property type="entry name" value="TGS-like domain"/>
    <property type="match status" value="1"/>
</dbReference>
<dbReference type="EMBL" id="KV454011">
    <property type="protein sequence ID" value="ODV97738.1"/>
    <property type="molecule type" value="Genomic_DNA"/>
</dbReference>
<dbReference type="PROSITE" id="PS51880">
    <property type="entry name" value="TGS"/>
    <property type="match status" value="1"/>
</dbReference>
<keyword evidence="2" id="KW-0067">ATP-binding</keyword>
<dbReference type="OrthoDB" id="424823at2759"/>
<dbReference type="Gene3D" id="3.10.20.30">
    <property type="match status" value="1"/>
</dbReference>
<evidence type="ECO:0000259" key="6">
    <source>
        <dbReference type="PROSITE" id="PS51710"/>
    </source>
</evidence>
<evidence type="ECO:0000256" key="1">
    <source>
        <dbReference type="ARBA" id="ARBA00022741"/>
    </source>
</evidence>
<keyword evidence="5" id="KW-0175">Coiled coil</keyword>
<comment type="function">
    <text evidence="3">Hydrolyzes ATP, and can also hydrolyze GTP with lower efficiency. Has lower affinity for GTP.</text>
</comment>
<dbReference type="PROSITE" id="PS51710">
    <property type="entry name" value="G_OBG"/>
    <property type="match status" value="1"/>
</dbReference>
<dbReference type="GO" id="GO:0005524">
    <property type="term" value="F:ATP binding"/>
    <property type="evidence" value="ECO:0007669"/>
    <property type="project" value="UniProtKB-KW"/>
</dbReference>
<dbReference type="PRINTS" id="PR00326">
    <property type="entry name" value="GTP1OBG"/>
</dbReference>
<dbReference type="GO" id="GO:0005525">
    <property type="term" value="F:GTP binding"/>
    <property type="evidence" value="ECO:0007669"/>
    <property type="project" value="InterPro"/>
</dbReference>
<dbReference type="PANTHER" id="PTHR23305:SF9">
    <property type="entry name" value="OBG-LIKE ATPASE HOMOLOG"/>
    <property type="match status" value="1"/>
</dbReference>
<dbReference type="SUPFAM" id="SSF52540">
    <property type="entry name" value="P-loop containing nucleoside triphosphate hydrolases"/>
    <property type="match status" value="1"/>
</dbReference>
<dbReference type="Gene3D" id="3.40.50.300">
    <property type="entry name" value="P-loop containing nucleotide triphosphate hydrolases"/>
    <property type="match status" value="1"/>
</dbReference>
<accession>A0A1E4U1F5</accession>
<reference evidence="9" key="1">
    <citation type="submission" date="2016-05" db="EMBL/GenBank/DDBJ databases">
        <title>Comparative genomics of biotechnologically important yeasts.</title>
        <authorList>
            <consortium name="DOE Joint Genome Institute"/>
            <person name="Riley R."/>
            <person name="Haridas S."/>
            <person name="Wolfe K.H."/>
            <person name="Lopes M.R."/>
            <person name="Hittinger C.T."/>
            <person name="Goker M."/>
            <person name="Salamov A."/>
            <person name="Wisecaver J."/>
            <person name="Long T.M."/>
            <person name="Aerts A.L."/>
            <person name="Barry K."/>
            <person name="Choi C."/>
            <person name="Clum A."/>
            <person name="Coughlan A.Y."/>
            <person name="Deshpande S."/>
            <person name="Douglass A.P."/>
            <person name="Hanson S.J."/>
            <person name="Klenk H.-P."/>
            <person name="Labutti K."/>
            <person name="Lapidus A."/>
            <person name="Lindquist E."/>
            <person name="Lipzen A."/>
            <person name="Meier-Kolthoff J.P."/>
            <person name="Ohm R.A."/>
            <person name="Otillar R.P."/>
            <person name="Pangilinan J."/>
            <person name="Peng Y."/>
            <person name="Rokas A."/>
            <person name="Rosa C.A."/>
            <person name="Scheuner C."/>
            <person name="Sibirny A.A."/>
            <person name="Slot J.C."/>
            <person name="Stielow J.B."/>
            <person name="Sun H."/>
            <person name="Kurtzman C.P."/>
            <person name="Blackwell M."/>
            <person name="Grigoriev I.V."/>
            <person name="Jeffries T.W."/>
        </authorList>
    </citation>
    <scope>NUCLEOTIDE SEQUENCE [LARGE SCALE GENOMIC DNA]</scope>
    <source>
        <strain evidence="9">NRRL Y-2460</strain>
    </source>
</reference>